<organism evidence="1 2">
    <name type="scientific">Spirobacillus cienkowskii</name>
    <dbReference type="NCBI Taxonomy" id="495820"/>
    <lineage>
        <taxon>Bacteria</taxon>
        <taxon>Pseudomonadati</taxon>
        <taxon>Bdellovibrionota</taxon>
        <taxon>Oligoflexia</taxon>
        <taxon>Silvanigrellales</taxon>
        <taxon>Spirobacillus</taxon>
    </lineage>
</organism>
<evidence type="ECO:0000313" key="1">
    <source>
        <dbReference type="EMBL" id="RDB35871.1"/>
    </source>
</evidence>
<keyword evidence="2" id="KW-1185">Reference proteome</keyword>
<evidence type="ECO:0000313" key="2">
    <source>
        <dbReference type="Proteomes" id="UP000253934"/>
    </source>
</evidence>
<dbReference type="RefSeq" id="WP_338635883.1">
    <property type="nucleotide sequence ID" value="NZ_CP146516.1"/>
</dbReference>
<accession>A0A369KMI9</accession>
<dbReference type="EMBL" id="QOVW01000072">
    <property type="protein sequence ID" value="RDB35871.1"/>
    <property type="molecule type" value="Genomic_DNA"/>
</dbReference>
<name>A0A369KMI9_9BACT</name>
<reference evidence="1" key="1">
    <citation type="submission" date="2018-04" db="EMBL/GenBank/DDBJ databases">
        <title>Draft genome sequence of the Candidatus Spirobacillus cienkowskii, a pathogen of freshwater Daphnia species, reconstructed from hemolymph metagenomic reads.</title>
        <authorList>
            <person name="Bresciani L."/>
            <person name="Lemos L.N."/>
            <person name="Wale N."/>
            <person name="Lin J.Y."/>
            <person name="Fernandes G.R."/>
            <person name="Duffy M.A."/>
            <person name="Rodrigues J.M."/>
        </authorList>
    </citation>
    <scope>NUCLEOTIDE SEQUENCE [LARGE SCALE GENOMIC DNA]</scope>
    <source>
        <strain evidence="1">Binning01</strain>
    </source>
</reference>
<comment type="caution">
    <text evidence="1">The sequence shown here is derived from an EMBL/GenBank/DDBJ whole genome shotgun (WGS) entry which is preliminary data.</text>
</comment>
<dbReference type="Proteomes" id="UP000253934">
    <property type="component" value="Unassembled WGS sequence"/>
</dbReference>
<gene>
    <name evidence="1" type="ORF">DCC88_07825</name>
</gene>
<protein>
    <submittedName>
        <fullName evidence="1">Uncharacterized protein</fullName>
    </submittedName>
</protein>
<proteinExistence type="predicted"/>
<sequence>MSEESVQKSTFTQQPSVSIKEMGLEEIIQLANKIGLEYVEKRKEAEKLELLRTSVRSKIMNRIELSTEKIPEARLKRLAEADPEYISMLEKIVAARAETEKLRIRYESYKSLFDARRTMISYKKIELKTL</sequence>
<dbReference type="AlphaFoldDB" id="A0A369KMI9"/>